<dbReference type="InterPro" id="IPR018170">
    <property type="entry name" value="Aldo/ket_reductase_CS"/>
</dbReference>
<proteinExistence type="predicted"/>
<dbReference type="GO" id="GO:0005829">
    <property type="term" value="C:cytosol"/>
    <property type="evidence" value="ECO:0007669"/>
    <property type="project" value="TreeGrafter"/>
</dbReference>
<reference evidence="3 4" key="1">
    <citation type="submission" date="2018-08" db="EMBL/GenBank/DDBJ databases">
        <title>A genome reference for cultivated species of the human gut microbiota.</title>
        <authorList>
            <person name="Zou Y."/>
            <person name="Xue W."/>
            <person name="Luo G."/>
        </authorList>
    </citation>
    <scope>NUCLEOTIDE SEQUENCE [LARGE SCALE GENOMIC DNA]</scope>
    <source>
        <strain evidence="3 4">AM25-1</strain>
    </source>
</reference>
<dbReference type="PROSITE" id="PS00062">
    <property type="entry name" value="ALDOKETO_REDUCTASE_2"/>
    <property type="match status" value="1"/>
</dbReference>
<organism evidence="3 4">
    <name type="scientific">Fusobacterium mortiferum</name>
    <dbReference type="NCBI Taxonomy" id="850"/>
    <lineage>
        <taxon>Bacteria</taxon>
        <taxon>Fusobacteriati</taxon>
        <taxon>Fusobacteriota</taxon>
        <taxon>Fusobacteriia</taxon>
        <taxon>Fusobacteriales</taxon>
        <taxon>Fusobacteriaceae</taxon>
        <taxon>Fusobacterium</taxon>
    </lineage>
</organism>
<comment type="caution">
    <text evidence="3">The sequence shown here is derived from an EMBL/GenBank/DDBJ whole genome shotgun (WGS) entry which is preliminary data.</text>
</comment>
<evidence type="ECO:0000256" key="1">
    <source>
        <dbReference type="ARBA" id="ARBA00023002"/>
    </source>
</evidence>
<dbReference type="GO" id="GO:0016491">
    <property type="term" value="F:oxidoreductase activity"/>
    <property type="evidence" value="ECO:0007669"/>
    <property type="project" value="UniProtKB-KW"/>
</dbReference>
<dbReference type="PANTHER" id="PTHR43364:SF4">
    <property type="entry name" value="NAD(P)-LINKED OXIDOREDUCTASE SUPERFAMILY PROTEIN"/>
    <property type="match status" value="1"/>
</dbReference>
<name>A0A414PSY0_FUSMR</name>
<accession>A0A414PSY0</accession>
<dbReference type="PANTHER" id="PTHR43364">
    <property type="entry name" value="NADH-SPECIFIC METHYLGLYOXAL REDUCTASE-RELATED"/>
    <property type="match status" value="1"/>
</dbReference>
<dbReference type="RefSeq" id="WP_005886199.1">
    <property type="nucleotide sequence ID" value="NZ_CABMMQ010000006.1"/>
</dbReference>
<evidence type="ECO:0000313" key="4">
    <source>
        <dbReference type="Proteomes" id="UP000284676"/>
    </source>
</evidence>
<sequence length="330" mass="38195">MIYKKFKTLNNEELSAIGYGCWAIGGTWNNSDDLKSIETIKKAIDLGVNFFDVAPVYGMGHSEEILGKAIEGYDRKKLFIATKCGLVWDDNSSEKIVTKSISRESLYRELNASLKRLGTDYIDLYRIHWPFENMQIDEAIETFEEMKRKGLIRYVGLSNFSKKDLEYCLSKTEIATYQGLYNLLEPNSEIYHHKKLEYRSKKEILPICKERGMAFLAYSPLFQGLLTGCFKLENNFDKNDDRAKNPKLNSDTYKFYYKIVEELKEIAKEIGKPLSQISINWLVNQEEIGPVICSAQTPEQIEENVESTSWTLTKDIEERIEGILKKYNII</sequence>
<dbReference type="AlphaFoldDB" id="A0A414PSY0"/>
<dbReference type="InterPro" id="IPR036812">
    <property type="entry name" value="NAD(P)_OxRdtase_dom_sf"/>
</dbReference>
<dbReference type="Proteomes" id="UP000284676">
    <property type="component" value="Unassembled WGS sequence"/>
</dbReference>
<dbReference type="GeneID" id="62762372"/>
<dbReference type="SUPFAM" id="SSF51430">
    <property type="entry name" value="NAD(P)-linked oxidoreductase"/>
    <property type="match status" value="1"/>
</dbReference>
<gene>
    <name evidence="3" type="ORF">DW663_08170</name>
</gene>
<dbReference type="Pfam" id="PF00248">
    <property type="entry name" value="Aldo_ket_red"/>
    <property type="match status" value="1"/>
</dbReference>
<dbReference type="InterPro" id="IPR050523">
    <property type="entry name" value="AKR_Detox_Biosynth"/>
</dbReference>
<dbReference type="Gene3D" id="3.20.20.100">
    <property type="entry name" value="NADP-dependent oxidoreductase domain"/>
    <property type="match status" value="1"/>
</dbReference>
<feature type="domain" description="NADP-dependent oxidoreductase" evidence="2">
    <location>
        <begin position="16"/>
        <end position="323"/>
    </location>
</feature>
<dbReference type="CDD" id="cd19084">
    <property type="entry name" value="AKR_AKR11B1-like"/>
    <property type="match status" value="1"/>
</dbReference>
<evidence type="ECO:0000259" key="2">
    <source>
        <dbReference type="Pfam" id="PF00248"/>
    </source>
</evidence>
<protein>
    <submittedName>
        <fullName evidence="3">Aldo/keto reductase</fullName>
    </submittedName>
</protein>
<keyword evidence="1" id="KW-0560">Oxidoreductase</keyword>
<evidence type="ECO:0000313" key="3">
    <source>
        <dbReference type="EMBL" id="RHF71675.1"/>
    </source>
</evidence>
<dbReference type="InterPro" id="IPR023210">
    <property type="entry name" value="NADP_OxRdtase_dom"/>
</dbReference>
<dbReference type="EMBL" id="QRHL01000013">
    <property type="protein sequence ID" value="RHF71675.1"/>
    <property type="molecule type" value="Genomic_DNA"/>
</dbReference>